<gene>
    <name evidence="2" type="ORF">H5410_004919</name>
</gene>
<dbReference type="AlphaFoldDB" id="A0A9J6A565"/>
<comment type="caution">
    <text evidence="2">The sequence shown here is derived from an EMBL/GenBank/DDBJ whole genome shotgun (WGS) entry which is preliminary data.</text>
</comment>
<sequence length="114" mass="12914">AENKLRKIIQRSKSGSLNHSASRSLVTSITLLPWHSASSRSVTLGNLALHHGTTRRSDSHSTIHQVNWEITRLPFFILSAYFVPFCLLVSLLCSSIHIPKNQGFYISYWHKLSI</sequence>
<name>A0A9J6A565_SOLCO</name>
<evidence type="ECO:0000313" key="3">
    <source>
        <dbReference type="Proteomes" id="UP000824120"/>
    </source>
</evidence>
<keyword evidence="3" id="KW-1185">Reference proteome</keyword>
<organism evidence="2 3">
    <name type="scientific">Solanum commersonii</name>
    <name type="common">Commerson's wild potato</name>
    <name type="synonym">Commerson's nightshade</name>
    <dbReference type="NCBI Taxonomy" id="4109"/>
    <lineage>
        <taxon>Eukaryota</taxon>
        <taxon>Viridiplantae</taxon>
        <taxon>Streptophyta</taxon>
        <taxon>Embryophyta</taxon>
        <taxon>Tracheophyta</taxon>
        <taxon>Spermatophyta</taxon>
        <taxon>Magnoliopsida</taxon>
        <taxon>eudicotyledons</taxon>
        <taxon>Gunneridae</taxon>
        <taxon>Pentapetalae</taxon>
        <taxon>asterids</taxon>
        <taxon>lamiids</taxon>
        <taxon>Solanales</taxon>
        <taxon>Solanaceae</taxon>
        <taxon>Solanoideae</taxon>
        <taxon>Solaneae</taxon>
        <taxon>Solanum</taxon>
    </lineage>
</organism>
<keyword evidence="1" id="KW-0472">Membrane</keyword>
<accession>A0A9J6A565</accession>
<evidence type="ECO:0000313" key="2">
    <source>
        <dbReference type="EMBL" id="KAG5619701.1"/>
    </source>
</evidence>
<evidence type="ECO:0000256" key="1">
    <source>
        <dbReference type="SAM" id="Phobius"/>
    </source>
</evidence>
<dbReference type="EMBL" id="JACXVP010000002">
    <property type="protein sequence ID" value="KAG5619701.1"/>
    <property type="molecule type" value="Genomic_DNA"/>
</dbReference>
<reference evidence="2 3" key="1">
    <citation type="submission" date="2020-09" db="EMBL/GenBank/DDBJ databases">
        <title>De no assembly of potato wild relative species, Solanum commersonii.</title>
        <authorList>
            <person name="Cho K."/>
        </authorList>
    </citation>
    <scope>NUCLEOTIDE SEQUENCE [LARGE SCALE GENOMIC DNA]</scope>
    <source>
        <strain evidence="2">LZ3.2</strain>
        <tissue evidence="2">Leaf</tissue>
    </source>
</reference>
<protein>
    <submittedName>
        <fullName evidence="2">Uncharacterized protein</fullName>
    </submittedName>
</protein>
<keyword evidence="1" id="KW-1133">Transmembrane helix</keyword>
<keyword evidence="1" id="KW-0812">Transmembrane</keyword>
<feature type="non-terminal residue" evidence="2">
    <location>
        <position position="114"/>
    </location>
</feature>
<proteinExistence type="predicted"/>
<dbReference type="Proteomes" id="UP000824120">
    <property type="component" value="Chromosome 2"/>
</dbReference>
<feature type="transmembrane region" description="Helical" evidence="1">
    <location>
        <begin position="75"/>
        <end position="98"/>
    </location>
</feature>